<evidence type="ECO:0000256" key="1">
    <source>
        <dbReference type="ARBA" id="ARBA00002868"/>
    </source>
</evidence>
<dbReference type="OrthoDB" id="5297600at2"/>
<comment type="function">
    <text evidence="1">Plays a role in synthesis, processing and/or stability of 23S rRNA.</text>
</comment>
<dbReference type="InterPro" id="IPR039255">
    <property type="entry name" value="YceD_bac"/>
</dbReference>
<gene>
    <name evidence="7" type="ORF">SAMN02745117_02740</name>
</gene>
<keyword evidence="4" id="KW-0690">Ribosome biogenesis</keyword>
<dbReference type="GO" id="GO:0005829">
    <property type="term" value="C:cytosol"/>
    <property type="evidence" value="ECO:0007669"/>
    <property type="project" value="TreeGrafter"/>
</dbReference>
<feature type="compositionally biased region" description="Basic and acidic residues" evidence="6">
    <location>
        <begin position="160"/>
        <end position="170"/>
    </location>
</feature>
<name>A0A1M5F5G7_9BURK</name>
<comment type="similarity">
    <text evidence="2">Belongs to the DUF177 domain family.</text>
</comment>
<dbReference type="PANTHER" id="PTHR38099:SF1">
    <property type="entry name" value="LARGE RIBOSOMAL RNA SUBUNIT ACCUMULATION PROTEIN YCED"/>
    <property type="match status" value="1"/>
</dbReference>
<dbReference type="PANTHER" id="PTHR38099">
    <property type="entry name" value="LARGE RIBOSOMAL RNA SUBUNIT ACCUMULATION PROTEIN YCED"/>
    <property type="match status" value="1"/>
</dbReference>
<evidence type="ECO:0000256" key="4">
    <source>
        <dbReference type="ARBA" id="ARBA00022517"/>
    </source>
</evidence>
<protein>
    <recommendedName>
        <fullName evidence="3">Large ribosomal RNA subunit accumulation protein YceD</fullName>
    </recommendedName>
    <alternativeName>
        <fullName evidence="5">23S rRNA accumulation protein YceD</fullName>
    </alternativeName>
</protein>
<organism evidence="7 8">
    <name type="scientific">Lampropedia hyalina DSM 16112</name>
    <dbReference type="NCBI Taxonomy" id="1122156"/>
    <lineage>
        <taxon>Bacteria</taxon>
        <taxon>Pseudomonadati</taxon>
        <taxon>Pseudomonadota</taxon>
        <taxon>Betaproteobacteria</taxon>
        <taxon>Burkholderiales</taxon>
        <taxon>Comamonadaceae</taxon>
        <taxon>Lampropedia</taxon>
    </lineage>
</organism>
<accession>A0A1M5F5G7</accession>
<evidence type="ECO:0000256" key="6">
    <source>
        <dbReference type="SAM" id="MobiDB-lite"/>
    </source>
</evidence>
<evidence type="ECO:0000256" key="3">
    <source>
        <dbReference type="ARBA" id="ARBA00015716"/>
    </source>
</evidence>
<dbReference type="Proteomes" id="UP000184327">
    <property type="component" value="Unassembled WGS sequence"/>
</dbReference>
<feature type="region of interest" description="Disordered" evidence="6">
    <location>
        <begin position="154"/>
        <end position="191"/>
    </location>
</feature>
<evidence type="ECO:0000256" key="5">
    <source>
        <dbReference type="ARBA" id="ARBA00031841"/>
    </source>
</evidence>
<dbReference type="EMBL" id="FQUZ01000049">
    <property type="protein sequence ID" value="SHF86757.1"/>
    <property type="molecule type" value="Genomic_DNA"/>
</dbReference>
<reference evidence="7 8" key="1">
    <citation type="submission" date="2016-11" db="EMBL/GenBank/DDBJ databases">
        <authorList>
            <person name="Jaros S."/>
            <person name="Januszkiewicz K."/>
            <person name="Wedrychowicz H."/>
        </authorList>
    </citation>
    <scope>NUCLEOTIDE SEQUENCE [LARGE SCALE GENOMIC DNA]</scope>
    <source>
        <strain evidence="7 8">DSM 16112</strain>
    </source>
</reference>
<evidence type="ECO:0000313" key="7">
    <source>
        <dbReference type="EMBL" id="SHF86757.1"/>
    </source>
</evidence>
<dbReference type="GO" id="GO:0042254">
    <property type="term" value="P:ribosome biogenesis"/>
    <property type="evidence" value="ECO:0007669"/>
    <property type="project" value="UniProtKB-KW"/>
</dbReference>
<dbReference type="STRING" id="1122156.SAMN02745117_02740"/>
<dbReference type="Pfam" id="PF02620">
    <property type="entry name" value="YceD"/>
    <property type="match status" value="1"/>
</dbReference>
<dbReference type="AlphaFoldDB" id="A0A1M5F5G7"/>
<evidence type="ECO:0000313" key="8">
    <source>
        <dbReference type="Proteomes" id="UP000184327"/>
    </source>
</evidence>
<evidence type="ECO:0000256" key="2">
    <source>
        <dbReference type="ARBA" id="ARBA00010740"/>
    </source>
</evidence>
<dbReference type="RefSeq" id="WP_073357224.1">
    <property type="nucleotide sequence ID" value="NZ_FQUZ01000049.1"/>
</dbReference>
<sequence length="191" mass="21137">MSQTNSLHHFQIKTFTRNAQECTGQSTLADFPRLLAEAADDAPAAHTDTPVQWRLAGELRPDAEGKPQSWLLVQAGTEVYLPCQRCLQPVAVPVQSEQWFRFVDTEQQADEQDAESDEDVLTFEEGQDVHSLLEDDLLMALPMVALHDECPVPLHPAADPARKNEAEPARKPSPFAALASLRLSARDDPSD</sequence>
<dbReference type="InterPro" id="IPR003772">
    <property type="entry name" value="YceD"/>
</dbReference>
<proteinExistence type="inferred from homology"/>
<keyword evidence="8" id="KW-1185">Reference proteome</keyword>